<dbReference type="eggNOG" id="KOG1721">
    <property type="taxonomic scope" value="Eukaryota"/>
</dbReference>
<dbReference type="VEuPathDB" id="FungiDB:NFIA_104710"/>
<dbReference type="KEGG" id="nfi:NFIA_104710"/>
<protein>
    <submittedName>
        <fullName evidence="2">Uncharacterized protein</fullName>
    </submittedName>
</protein>
<dbReference type="AlphaFoldDB" id="A1CWI1"/>
<reference evidence="3" key="1">
    <citation type="journal article" date="2008" name="PLoS Genet.">
        <title>Genomic islands in the pathogenic filamentous fungus Aspergillus fumigatus.</title>
        <authorList>
            <person name="Fedorova N.D."/>
            <person name="Khaldi N."/>
            <person name="Joardar V.S."/>
            <person name="Maiti R."/>
            <person name="Amedeo P."/>
            <person name="Anderson M.J."/>
            <person name="Crabtree J."/>
            <person name="Silva J.C."/>
            <person name="Badger J.H."/>
            <person name="Albarraq A."/>
            <person name="Angiuoli S."/>
            <person name="Bussey H."/>
            <person name="Bowyer P."/>
            <person name="Cotty P.J."/>
            <person name="Dyer P.S."/>
            <person name="Egan A."/>
            <person name="Galens K."/>
            <person name="Fraser-Liggett C.M."/>
            <person name="Haas B.J."/>
            <person name="Inman J.M."/>
            <person name="Kent R."/>
            <person name="Lemieux S."/>
            <person name="Malavazi I."/>
            <person name="Orvis J."/>
            <person name="Roemer T."/>
            <person name="Ronning C.M."/>
            <person name="Sundaram J.P."/>
            <person name="Sutton G."/>
            <person name="Turner G."/>
            <person name="Venter J.C."/>
            <person name="White O.R."/>
            <person name="Whitty B.R."/>
            <person name="Youngman P."/>
            <person name="Wolfe K.H."/>
            <person name="Goldman G.H."/>
            <person name="Wortman J.R."/>
            <person name="Jiang B."/>
            <person name="Denning D.W."/>
            <person name="Nierman W.C."/>
        </authorList>
    </citation>
    <scope>NUCLEOTIDE SEQUENCE [LARGE SCALE GENOMIC DNA]</scope>
    <source>
        <strain evidence="3">ATCC 1020 / DSM 3700 / CBS 544.65 / FGSC A1164 / JCM 1740 / NRRL 181 / WB 181</strain>
    </source>
</reference>
<gene>
    <name evidence="2" type="ORF">NFIA_104710</name>
</gene>
<evidence type="ECO:0000313" key="2">
    <source>
        <dbReference type="EMBL" id="EAW24983.1"/>
    </source>
</evidence>
<dbReference type="OrthoDB" id="3437960at2759"/>
<name>A1CWI1_NEOFI</name>
<dbReference type="RefSeq" id="XP_001266880.1">
    <property type="nucleotide sequence ID" value="XM_001266879.1"/>
</dbReference>
<proteinExistence type="predicted"/>
<evidence type="ECO:0000313" key="3">
    <source>
        <dbReference type="Proteomes" id="UP000006702"/>
    </source>
</evidence>
<feature type="region of interest" description="Disordered" evidence="1">
    <location>
        <begin position="1"/>
        <end position="21"/>
    </location>
</feature>
<evidence type="ECO:0000256" key="1">
    <source>
        <dbReference type="SAM" id="MobiDB-lite"/>
    </source>
</evidence>
<dbReference type="Proteomes" id="UP000006702">
    <property type="component" value="Unassembled WGS sequence"/>
</dbReference>
<sequence length="156" mass="17860">MTRPPSEDAMSEQSYQAPVAAPIPNDQYLLAQQQYYHQPSTPSQDFYPQQSLPVTHIPVHDTPPIMTQSVPVTSPLDVQHAQQQYMQQLMQQRYDTTNQSYIPPGFQQQQQQTFVAQPMAEGHPLMISYNQNFHYKQPTRILNQPEGTDWGFLGVG</sequence>
<dbReference type="EMBL" id="DS027685">
    <property type="protein sequence ID" value="EAW24983.1"/>
    <property type="molecule type" value="Genomic_DNA"/>
</dbReference>
<dbReference type="OMA" id="TIPMTHI"/>
<keyword evidence="3" id="KW-1185">Reference proteome</keyword>
<dbReference type="GeneID" id="4593882"/>
<accession>A1CWI1</accession>
<dbReference type="HOGENOM" id="CLU_1695085_0_0_1"/>
<dbReference type="STRING" id="331117.A1CWI1"/>
<organism evidence="2 3">
    <name type="scientific">Neosartorya fischeri (strain ATCC 1020 / DSM 3700 / CBS 544.65 / FGSC A1164 / JCM 1740 / NRRL 181 / WB 181)</name>
    <name type="common">Aspergillus fischerianus</name>
    <dbReference type="NCBI Taxonomy" id="331117"/>
    <lineage>
        <taxon>Eukaryota</taxon>
        <taxon>Fungi</taxon>
        <taxon>Dikarya</taxon>
        <taxon>Ascomycota</taxon>
        <taxon>Pezizomycotina</taxon>
        <taxon>Eurotiomycetes</taxon>
        <taxon>Eurotiomycetidae</taxon>
        <taxon>Eurotiales</taxon>
        <taxon>Aspergillaceae</taxon>
        <taxon>Aspergillus</taxon>
        <taxon>Aspergillus subgen. Fumigati</taxon>
    </lineage>
</organism>